<keyword evidence="2" id="KW-1185">Reference proteome</keyword>
<sequence>MCNQTSPGLISLQLIASVKPSLVNELITSSEIQITKNTIKFYRRNKISSTDHYLFFF</sequence>
<gene>
    <name evidence="1" type="ORF">PanWU01x14_103340</name>
</gene>
<dbReference type="OrthoDB" id="10334546at2759"/>
<organism evidence="1 2">
    <name type="scientific">Parasponia andersonii</name>
    <name type="common">Sponia andersonii</name>
    <dbReference type="NCBI Taxonomy" id="3476"/>
    <lineage>
        <taxon>Eukaryota</taxon>
        <taxon>Viridiplantae</taxon>
        <taxon>Streptophyta</taxon>
        <taxon>Embryophyta</taxon>
        <taxon>Tracheophyta</taxon>
        <taxon>Spermatophyta</taxon>
        <taxon>Magnoliopsida</taxon>
        <taxon>eudicotyledons</taxon>
        <taxon>Gunneridae</taxon>
        <taxon>Pentapetalae</taxon>
        <taxon>rosids</taxon>
        <taxon>fabids</taxon>
        <taxon>Rosales</taxon>
        <taxon>Cannabaceae</taxon>
        <taxon>Parasponia</taxon>
    </lineage>
</organism>
<dbReference type="EMBL" id="JXTB01000072">
    <property type="protein sequence ID" value="PON67353.1"/>
    <property type="molecule type" value="Genomic_DNA"/>
</dbReference>
<dbReference type="AlphaFoldDB" id="A0A2P5D245"/>
<reference evidence="2" key="1">
    <citation type="submission" date="2016-06" db="EMBL/GenBank/DDBJ databases">
        <title>Parallel loss of symbiosis genes in relatives of nitrogen-fixing non-legume Parasponia.</title>
        <authorList>
            <person name="Van Velzen R."/>
            <person name="Holmer R."/>
            <person name="Bu F."/>
            <person name="Rutten L."/>
            <person name="Van Zeijl A."/>
            <person name="Liu W."/>
            <person name="Santuari L."/>
            <person name="Cao Q."/>
            <person name="Sharma T."/>
            <person name="Shen D."/>
            <person name="Roswanjaya Y."/>
            <person name="Wardhani T."/>
            <person name="Kalhor M.S."/>
            <person name="Jansen J."/>
            <person name="Van den Hoogen J."/>
            <person name="Gungor B."/>
            <person name="Hartog M."/>
            <person name="Hontelez J."/>
            <person name="Verver J."/>
            <person name="Yang W.-C."/>
            <person name="Schijlen E."/>
            <person name="Repin R."/>
            <person name="Schilthuizen M."/>
            <person name="Schranz E."/>
            <person name="Heidstra R."/>
            <person name="Miyata K."/>
            <person name="Fedorova E."/>
            <person name="Kohlen W."/>
            <person name="Bisseling T."/>
            <person name="Smit S."/>
            <person name="Geurts R."/>
        </authorList>
    </citation>
    <scope>NUCLEOTIDE SEQUENCE [LARGE SCALE GENOMIC DNA]</scope>
    <source>
        <strain evidence="2">cv. WU1-14</strain>
    </source>
</reference>
<dbReference type="Proteomes" id="UP000237105">
    <property type="component" value="Unassembled WGS sequence"/>
</dbReference>
<evidence type="ECO:0000313" key="1">
    <source>
        <dbReference type="EMBL" id="PON67353.1"/>
    </source>
</evidence>
<accession>A0A2P5D245</accession>
<protein>
    <submittedName>
        <fullName evidence="1">Uncharacterized protein</fullName>
    </submittedName>
</protein>
<proteinExistence type="predicted"/>
<evidence type="ECO:0000313" key="2">
    <source>
        <dbReference type="Proteomes" id="UP000237105"/>
    </source>
</evidence>
<name>A0A2P5D245_PARAD</name>
<comment type="caution">
    <text evidence="1">The sequence shown here is derived from an EMBL/GenBank/DDBJ whole genome shotgun (WGS) entry which is preliminary data.</text>
</comment>